<evidence type="ECO:0000313" key="8">
    <source>
        <dbReference type="EMBL" id="GEP45803.1"/>
    </source>
</evidence>
<feature type="domain" description="Lipid desaturase" evidence="7">
    <location>
        <begin position="18"/>
        <end position="180"/>
    </location>
</feature>
<dbReference type="PANTHER" id="PTHR48177">
    <property type="entry name" value="TRANSMEMBRANE PROTEIN 189"/>
    <property type="match status" value="1"/>
</dbReference>
<evidence type="ECO:0000256" key="3">
    <source>
        <dbReference type="ARBA" id="ARBA00022692"/>
    </source>
</evidence>
<comment type="similarity">
    <text evidence="2">Belongs to the fatty acid desaturase CarF family.</text>
</comment>
<dbReference type="GO" id="GO:0016020">
    <property type="term" value="C:membrane"/>
    <property type="evidence" value="ECO:0007669"/>
    <property type="project" value="UniProtKB-SubCell"/>
</dbReference>
<feature type="transmembrane region" description="Helical" evidence="6">
    <location>
        <begin position="7"/>
        <end position="31"/>
    </location>
</feature>
<evidence type="ECO:0000256" key="6">
    <source>
        <dbReference type="SAM" id="Phobius"/>
    </source>
</evidence>
<dbReference type="InterPro" id="IPR052601">
    <property type="entry name" value="Plasmalogen_desaturase"/>
</dbReference>
<dbReference type="EMBL" id="BKAG01000059">
    <property type="protein sequence ID" value="GEP45803.1"/>
    <property type="molecule type" value="Genomic_DNA"/>
</dbReference>
<keyword evidence="5 6" id="KW-0472">Membrane</keyword>
<evidence type="ECO:0000256" key="5">
    <source>
        <dbReference type="ARBA" id="ARBA00023136"/>
    </source>
</evidence>
<dbReference type="RefSeq" id="WP_170267060.1">
    <property type="nucleotide sequence ID" value="NZ_BKAG01000059.1"/>
</dbReference>
<sequence>MNDLISLLSILLQAIGVILLADFIAGIIHWAEDAYIRENTPLIGKWIGIPNTIHHHLPRRMTKNGWFKSNWDQLMAMSVVVVIAALLGRLTWHVWLFAIVGGNANEVHKWSHRTRKENGRLISWLQDMRLLQTPHHHAIHHTNPKEVHYCPVTNALNPVLDRLNFWAGVEWLLEHTLGLKRQPDTSVPGQGLPPEWIKEMRRAG</sequence>
<protein>
    <recommendedName>
        <fullName evidence="7">Lipid desaturase domain-containing protein</fullName>
    </recommendedName>
</protein>
<dbReference type="Proteomes" id="UP000321577">
    <property type="component" value="Unassembled WGS sequence"/>
</dbReference>
<name>A0A512MGD6_9BACT</name>
<proteinExistence type="inferred from homology"/>
<dbReference type="Pfam" id="PF10520">
    <property type="entry name" value="Lipid_desat"/>
    <property type="match status" value="1"/>
</dbReference>
<dbReference type="AlphaFoldDB" id="A0A512MGD6"/>
<comment type="subcellular location">
    <subcellularLocation>
        <location evidence="1">Membrane</location>
        <topology evidence="1">Multi-pass membrane protein</topology>
    </subcellularLocation>
</comment>
<keyword evidence="9" id="KW-1185">Reference proteome</keyword>
<dbReference type="InterPro" id="IPR019547">
    <property type="entry name" value="Lipid_desat"/>
</dbReference>
<dbReference type="GO" id="GO:0016491">
    <property type="term" value="F:oxidoreductase activity"/>
    <property type="evidence" value="ECO:0007669"/>
    <property type="project" value="TreeGrafter"/>
</dbReference>
<reference evidence="8 9" key="1">
    <citation type="submission" date="2019-07" db="EMBL/GenBank/DDBJ databases">
        <title>Whole genome shotgun sequence of Brevifollis gellanilyticus NBRC 108608.</title>
        <authorList>
            <person name="Hosoyama A."/>
            <person name="Uohara A."/>
            <person name="Ohji S."/>
            <person name="Ichikawa N."/>
        </authorList>
    </citation>
    <scope>NUCLEOTIDE SEQUENCE [LARGE SCALE GENOMIC DNA]</scope>
    <source>
        <strain evidence="8 9">NBRC 108608</strain>
    </source>
</reference>
<evidence type="ECO:0000259" key="7">
    <source>
        <dbReference type="Pfam" id="PF10520"/>
    </source>
</evidence>
<keyword evidence="4 6" id="KW-1133">Transmembrane helix</keyword>
<evidence type="ECO:0000256" key="2">
    <source>
        <dbReference type="ARBA" id="ARBA00007620"/>
    </source>
</evidence>
<dbReference type="PANTHER" id="PTHR48177:SF1">
    <property type="entry name" value="PLASMANYLETHANOLAMINE DESATURASE 1"/>
    <property type="match status" value="1"/>
</dbReference>
<organism evidence="8 9">
    <name type="scientific">Brevifollis gellanilyticus</name>
    <dbReference type="NCBI Taxonomy" id="748831"/>
    <lineage>
        <taxon>Bacteria</taxon>
        <taxon>Pseudomonadati</taxon>
        <taxon>Verrucomicrobiota</taxon>
        <taxon>Verrucomicrobiia</taxon>
        <taxon>Verrucomicrobiales</taxon>
        <taxon>Verrucomicrobiaceae</taxon>
    </lineage>
</organism>
<keyword evidence="3 6" id="KW-0812">Transmembrane</keyword>
<evidence type="ECO:0000256" key="1">
    <source>
        <dbReference type="ARBA" id="ARBA00004141"/>
    </source>
</evidence>
<comment type="caution">
    <text evidence="8">The sequence shown here is derived from an EMBL/GenBank/DDBJ whole genome shotgun (WGS) entry which is preliminary data.</text>
</comment>
<accession>A0A512MGD6</accession>
<evidence type="ECO:0000256" key="4">
    <source>
        <dbReference type="ARBA" id="ARBA00022989"/>
    </source>
</evidence>
<evidence type="ECO:0000313" key="9">
    <source>
        <dbReference type="Proteomes" id="UP000321577"/>
    </source>
</evidence>
<feature type="transmembrane region" description="Helical" evidence="6">
    <location>
        <begin position="74"/>
        <end position="100"/>
    </location>
</feature>
<gene>
    <name evidence="8" type="ORF">BGE01nite_50940</name>
</gene>